<dbReference type="PANTHER" id="PTHR23272:SF183">
    <property type="entry name" value="ZINC FINGER BED DOMAIN-CONTAINING PROTEIN RICESLEEPER 1-LIKE"/>
    <property type="match status" value="1"/>
</dbReference>
<feature type="domain" description="HAT C-terminal dimerisation" evidence="1">
    <location>
        <begin position="8"/>
        <end position="91"/>
    </location>
</feature>
<proteinExistence type="predicted"/>
<comment type="caution">
    <text evidence="2">The sequence shown here is derived from an EMBL/GenBank/DDBJ whole genome shotgun (WGS) entry which is preliminary data.</text>
</comment>
<reference evidence="2 3" key="1">
    <citation type="submission" date="2020-08" db="EMBL/GenBank/DDBJ databases">
        <title>Plant Genome Project.</title>
        <authorList>
            <person name="Zhang R.-G."/>
        </authorList>
    </citation>
    <scope>NUCLEOTIDE SEQUENCE [LARGE SCALE GENOMIC DNA]</scope>
    <source>
        <tissue evidence="2">Rhizome</tissue>
    </source>
</reference>
<sequence length="255" mass="28034">MVQSEKSELDVYLEEGWHRHNPNDAFDALGWWKLNIYKFPVLSTLARDILAIPITTVASETTFSAGGHVIDKYRASLAPATVEMLMCGGDWCRKRHGVTKKTKVRPKSQNASKKLGCTREVEVHPRSRGASKKARCTQEVEVHLRSWGGTKRSGYLVLSSPLNPIDLDCSLSPGHKASTGHYLNPGHDPEFFSRAHSISNPNLLRRFPVSSLLPLFPTLAAINGHNTRLTAVSTANTRLAPVLAGSMYAGYCASL</sequence>
<dbReference type="InterPro" id="IPR012337">
    <property type="entry name" value="RNaseH-like_sf"/>
</dbReference>
<dbReference type="GO" id="GO:0046983">
    <property type="term" value="F:protein dimerization activity"/>
    <property type="evidence" value="ECO:0007669"/>
    <property type="project" value="InterPro"/>
</dbReference>
<dbReference type="AlphaFoldDB" id="A0A8J5FRK1"/>
<organism evidence="2 3">
    <name type="scientific">Zingiber officinale</name>
    <name type="common">Ginger</name>
    <name type="synonym">Amomum zingiber</name>
    <dbReference type="NCBI Taxonomy" id="94328"/>
    <lineage>
        <taxon>Eukaryota</taxon>
        <taxon>Viridiplantae</taxon>
        <taxon>Streptophyta</taxon>
        <taxon>Embryophyta</taxon>
        <taxon>Tracheophyta</taxon>
        <taxon>Spermatophyta</taxon>
        <taxon>Magnoliopsida</taxon>
        <taxon>Liliopsida</taxon>
        <taxon>Zingiberales</taxon>
        <taxon>Zingiberaceae</taxon>
        <taxon>Zingiber</taxon>
    </lineage>
</organism>
<evidence type="ECO:0000259" key="1">
    <source>
        <dbReference type="Pfam" id="PF05699"/>
    </source>
</evidence>
<keyword evidence="3" id="KW-1185">Reference proteome</keyword>
<protein>
    <recommendedName>
        <fullName evidence="1">HAT C-terminal dimerisation domain-containing protein</fullName>
    </recommendedName>
</protein>
<dbReference type="SUPFAM" id="SSF53098">
    <property type="entry name" value="Ribonuclease H-like"/>
    <property type="match status" value="1"/>
</dbReference>
<dbReference type="InterPro" id="IPR008906">
    <property type="entry name" value="HATC_C_dom"/>
</dbReference>
<name>A0A8J5FRK1_ZINOF</name>
<gene>
    <name evidence="2" type="ORF">ZIOFF_046804</name>
</gene>
<evidence type="ECO:0000313" key="2">
    <source>
        <dbReference type="EMBL" id="KAG6491865.1"/>
    </source>
</evidence>
<dbReference type="Pfam" id="PF05699">
    <property type="entry name" value="Dimer_Tnp_hAT"/>
    <property type="match status" value="1"/>
</dbReference>
<dbReference type="EMBL" id="JACMSC010000013">
    <property type="protein sequence ID" value="KAG6491865.1"/>
    <property type="molecule type" value="Genomic_DNA"/>
</dbReference>
<accession>A0A8J5FRK1</accession>
<dbReference type="PANTHER" id="PTHR23272">
    <property type="entry name" value="BED FINGER-RELATED"/>
    <property type="match status" value="1"/>
</dbReference>
<dbReference type="Proteomes" id="UP000734854">
    <property type="component" value="Unassembled WGS sequence"/>
</dbReference>
<evidence type="ECO:0000313" key="3">
    <source>
        <dbReference type="Proteomes" id="UP000734854"/>
    </source>
</evidence>